<dbReference type="GO" id="GO:0006355">
    <property type="term" value="P:regulation of DNA-templated transcription"/>
    <property type="evidence" value="ECO:0007669"/>
    <property type="project" value="InterPro"/>
</dbReference>
<dbReference type="Proteomes" id="UP000481583">
    <property type="component" value="Unassembled WGS sequence"/>
</dbReference>
<reference evidence="5 6" key="1">
    <citation type="submission" date="2020-02" db="EMBL/GenBank/DDBJ databases">
        <title>Whole-genome analyses of novel actinobacteria.</title>
        <authorList>
            <person name="Sahin N."/>
        </authorList>
    </citation>
    <scope>NUCLEOTIDE SEQUENCE [LARGE SCALE GENOMIC DNA]</scope>
    <source>
        <strain evidence="5 6">A7024</strain>
    </source>
</reference>
<dbReference type="InterPro" id="IPR036388">
    <property type="entry name" value="WH-like_DNA-bd_sf"/>
</dbReference>
<evidence type="ECO:0000256" key="3">
    <source>
        <dbReference type="ARBA" id="ARBA00023163"/>
    </source>
</evidence>
<dbReference type="PROSITE" id="PS50043">
    <property type="entry name" value="HTH_LUXR_2"/>
    <property type="match status" value="1"/>
</dbReference>
<dbReference type="Gene3D" id="1.10.10.10">
    <property type="entry name" value="Winged helix-like DNA-binding domain superfamily/Winged helix DNA-binding domain"/>
    <property type="match status" value="1"/>
</dbReference>
<dbReference type="PANTHER" id="PTHR44688">
    <property type="entry name" value="DNA-BINDING TRANSCRIPTIONAL ACTIVATOR DEVR_DOSR"/>
    <property type="match status" value="1"/>
</dbReference>
<gene>
    <name evidence="5" type="ORF">G5C51_30990</name>
</gene>
<dbReference type="GO" id="GO:0003677">
    <property type="term" value="F:DNA binding"/>
    <property type="evidence" value="ECO:0007669"/>
    <property type="project" value="UniProtKB-KW"/>
</dbReference>
<name>A0A6G4U8I4_9ACTN</name>
<comment type="caution">
    <text evidence="5">The sequence shown here is derived from an EMBL/GenBank/DDBJ whole genome shotgun (WGS) entry which is preliminary data.</text>
</comment>
<evidence type="ECO:0000256" key="2">
    <source>
        <dbReference type="ARBA" id="ARBA00023125"/>
    </source>
</evidence>
<keyword evidence="6" id="KW-1185">Reference proteome</keyword>
<dbReference type="PANTHER" id="PTHR44688:SF16">
    <property type="entry name" value="DNA-BINDING TRANSCRIPTIONAL ACTIVATOR DEVR_DOSR"/>
    <property type="match status" value="1"/>
</dbReference>
<accession>A0A6G4U8I4</accession>
<organism evidence="5 6">
    <name type="scientific">Streptomyces coryli</name>
    <dbReference type="NCBI Taxonomy" id="1128680"/>
    <lineage>
        <taxon>Bacteria</taxon>
        <taxon>Bacillati</taxon>
        <taxon>Actinomycetota</taxon>
        <taxon>Actinomycetes</taxon>
        <taxon>Kitasatosporales</taxon>
        <taxon>Streptomycetaceae</taxon>
        <taxon>Streptomyces</taxon>
    </lineage>
</organism>
<evidence type="ECO:0000256" key="1">
    <source>
        <dbReference type="ARBA" id="ARBA00023015"/>
    </source>
</evidence>
<dbReference type="RefSeq" id="WP_165242140.1">
    <property type="nucleotide sequence ID" value="NZ_JAAKZV010000195.1"/>
</dbReference>
<keyword evidence="1" id="KW-0805">Transcription regulation</keyword>
<feature type="domain" description="HTH luxR-type" evidence="4">
    <location>
        <begin position="1"/>
        <end position="53"/>
    </location>
</feature>
<dbReference type="SMART" id="SM00421">
    <property type="entry name" value="HTH_LUXR"/>
    <property type="match status" value="1"/>
</dbReference>
<keyword evidence="3" id="KW-0804">Transcription</keyword>
<dbReference type="AlphaFoldDB" id="A0A6G4U8I4"/>
<dbReference type="Pfam" id="PF00196">
    <property type="entry name" value="GerE"/>
    <property type="match status" value="1"/>
</dbReference>
<evidence type="ECO:0000313" key="6">
    <source>
        <dbReference type="Proteomes" id="UP000481583"/>
    </source>
</evidence>
<keyword evidence="2" id="KW-0238">DNA-binding</keyword>
<protein>
    <submittedName>
        <fullName evidence="5">Helix-turn-helix transcriptional regulator</fullName>
    </submittedName>
</protein>
<dbReference type="EMBL" id="JAAKZV010000195">
    <property type="protein sequence ID" value="NGN68312.1"/>
    <property type="molecule type" value="Genomic_DNA"/>
</dbReference>
<dbReference type="SUPFAM" id="SSF46894">
    <property type="entry name" value="C-terminal effector domain of the bipartite response regulators"/>
    <property type="match status" value="1"/>
</dbReference>
<feature type="non-terminal residue" evidence="5">
    <location>
        <position position="1"/>
    </location>
</feature>
<evidence type="ECO:0000313" key="5">
    <source>
        <dbReference type="EMBL" id="NGN68312.1"/>
    </source>
</evidence>
<proteinExistence type="predicted"/>
<dbReference type="InterPro" id="IPR016032">
    <property type="entry name" value="Sig_transdc_resp-reg_C-effctor"/>
</dbReference>
<evidence type="ECO:0000259" key="4">
    <source>
        <dbReference type="PROSITE" id="PS50043"/>
    </source>
</evidence>
<sequence length="62" mass="6681">EVAELVAQGLSNREISQRLVISKRTADAHVEHILSKLGFSSRLEIAALLGSAAEDAAEDTHR</sequence>
<dbReference type="InterPro" id="IPR000792">
    <property type="entry name" value="Tscrpt_reg_LuxR_C"/>
</dbReference>
<dbReference type="PRINTS" id="PR00038">
    <property type="entry name" value="HTHLUXR"/>
</dbReference>